<gene>
    <name evidence="5" type="primary">rplB</name>
    <name evidence="9" type="ORF">UX48_C0043G0002</name>
</gene>
<dbReference type="Gene3D" id="2.30.30.30">
    <property type="match status" value="2"/>
</dbReference>
<name>A0A0G1PMQ5_9BACT</name>
<dbReference type="InterPro" id="IPR022669">
    <property type="entry name" value="Ribosomal_uL2_C"/>
</dbReference>
<dbReference type="FunFam" id="2.40.50.140:FF:000003">
    <property type="entry name" value="50S ribosomal protein L2"/>
    <property type="match status" value="1"/>
</dbReference>
<dbReference type="EMBL" id="LCMJ01000043">
    <property type="protein sequence ID" value="KKU34036.1"/>
    <property type="molecule type" value="Genomic_DNA"/>
</dbReference>
<dbReference type="InterPro" id="IPR005880">
    <property type="entry name" value="Ribosomal_uL2_bac/org-type"/>
</dbReference>
<dbReference type="NCBIfam" id="TIGR01171">
    <property type="entry name" value="rplB_bact"/>
    <property type="match status" value="2"/>
</dbReference>
<dbReference type="InterPro" id="IPR008991">
    <property type="entry name" value="Translation_prot_SH3-like_sf"/>
</dbReference>
<dbReference type="Pfam" id="PF00181">
    <property type="entry name" value="Ribosomal_L2_N"/>
    <property type="match status" value="1"/>
</dbReference>
<evidence type="ECO:0000259" key="7">
    <source>
        <dbReference type="SMART" id="SM01382"/>
    </source>
</evidence>
<keyword evidence="5" id="KW-0699">rRNA-binding</keyword>
<dbReference type="Pfam" id="PF03947">
    <property type="entry name" value="Ribosomal_L2_C"/>
    <property type="match status" value="2"/>
</dbReference>
<dbReference type="InterPro" id="IPR002171">
    <property type="entry name" value="Ribosomal_uL2"/>
</dbReference>
<comment type="function">
    <text evidence="5">One of the primary rRNA binding proteins. Required for association of the 30S and 50S subunits to form the 70S ribosome, for tRNA binding and peptide bond formation. It has been suggested to have peptidyltransferase activity; this is somewhat controversial. Makes several contacts with the 16S rRNA in the 70S ribosome.</text>
</comment>
<feature type="domain" description="Large ribosomal subunit protein uL2 C-terminal" evidence="7">
    <location>
        <begin position="122"/>
        <end position="263"/>
    </location>
</feature>
<keyword evidence="5" id="KW-0694">RNA-binding</keyword>
<dbReference type="SMART" id="SM01382">
    <property type="entry name" value="Ribosomal_L2_C"/>
    <property type="match status" value="1"/>
</dbReference>
<dbReference type="PROSITE" id="PS00467">
    <property type="entry name" value="RIBOSOMAL_L2"/>
    <property type="match status" value="1"/>
</dbReference>
<keyword evidence="3 5" id="KW-0687">Ribonucleoprotein</keyword>
<dbReference type="SUPFAM" id="SSF50249">
    <property type="entry name" value="Nucleic acid-binding proteins"/>
    <property type="match status" value="1"/>
</dbReference>
<dbReference type="SUPFAM" id="SSF50104">
    <property type="entry name" value="Translation proteins SH3-like domain"/>
    <property type="match status" value="1"/>
</dbReference>
<sequence>MKIYRPTTPGRRQMSVVDFSVLTKSKPEKRLTAGLRSHAGRNSQGRITVRHQGGGHKKQYRLVDFKQDKFEVPGKVVSIEYDPNRTSFIALVNYKDGDKRYILAPQNLKVGDAVLTSESAPFETGNRLPLSKIPLGTFIHNIELSPNKGGQLARELSPNKGGQLARSAGSSVQLLSREGGYANLVLPSSEIRRVQENCLASIGVLSNPEHNLVSIGKAGRSRWMGVRPTVRGSAMNPVDHPHGGGEGRQPIGLKFPKTPWGKHALGVKTRRKKKLSNKFIISRRKKK</sequence>
<dbReference type="InterPro" id="IPR014722">
    <property type="entry name" value="Rib_uL2_dom2"/>
</dbReference>
<evidence type="ECO:0000256" key="3">
    <source>
        <dbReference type="ARBA" id="ARBA00023274"/>
    </source>
</evidence>
<dbReference type="Gene3D" id="2.40.50.140">
    <property type="entry name" value="Nucleic acid-binding proteins"/>
    <property type="match status" value="1"/>
</dbReference>
<dbReference type="InterPro" id="IPR022671">
    <property type="entry name" value="Ribosomal_uL2_CS"/>
</dbReference>
<dbReference type="GO" id="GO:0015934">
    <property type="term" value="C:large ribosomal subunit"/>
    <property type="evidence" value="ECO:0007669"/>
    <property type="project" value="InterPro"/>
</dbReference>
<dbReference type="HAMAP" id="MF_01320_B">
    <property type="entry name" value="Ribosomal_uL2_B"/>
    <property type="match status" value="1"/>
</dbReference>
<evidence type="ECO:0000256" key="4">
    <source>
        <dbReference type="ARBA" id="ARBA00035242"/>
    </source>
</evidence>
<accession>A0A0G1PMQ5</accession>
<dbReference type="GO" id="GO:0019843">
    <property type="term" value="F:rRNA binding"/>
    <property type="evidence" value="ECO:0007669"/>
    <property type="project" value="UniProtKB-UniRule"/>
</dbReference>
<evidence type="ECO:0000256" key="6">
    <source>
        <dbReference type="SAM" id="MobiDB-lite"/>
    </source>
</evidence>
<evidence type="ECO:0000256" key="2">
    <source>
        <dbReference type="ARBA" id="ARBA00022980"/>
    </source>
</evidence>
<dbReference type="PANTHER" id="PTHR13691">
    <property type="entry name" value="RIBOSOMAL PROTEIN L2"/>
    <property type="match status" value="1"/>
</dbReference>
<organism evidence="9 10">
    <name type="scientific">Candidatus Azambacteria bacterium GW2011_GWB1_46_27</name>
    <dbReference type="NCBI Taxonomy" id="1618617"/>
    <lineage>
        <taxon>Bacteria</taxon>
        <taxon>Candidatus Azamiibacteriota</taxon>
    </lineage>
</organism>
<evidence type="ECO:0000313" key="9">
    <source>
        <dbReference type="EMBL" id="KKU34036.1"/>
    </source>
</evidence>
<evidence type="ECO:0000259" key="8">
    <source>
        <dbReference type="SMART" id="SM01383"/>
    </source>
</evidence>
<dbReference type="InterPro" id="IPR012340">
    <property type="entry name" value="NA-bd_OB-fold"/>
</dbReference>
<comment type="caution">
    <text evidence="9">The sequence shown here is derived from an EMBL/GenBank/DDBJ whole genome shotgun (WGS) entry which is preliminary data.</text>
</comment>
<dbReference type="FunFam" id="4.10.950.10:FF:000001">
    <property type="entry name" value="50S ribosomal protein L2"/>
    <property type="match status" value="1"/>
</dbReference>
<evidence type="ECO:0000256" key="5">
    <source>
        <dbReference type="HAMAP-Rule" id="MF_01320"/>
    </source>
</evidence>
<protein>
    <recommendedName>
        <fullName evidence="4 5">Large ribosomal subunit protein uL2</fullName>
    </recommendedName>
</protein>
<dbReference type="GO" id="GO:0002181">
    <property type="term" value="P:cytoplasmic translation"/>
    <property type="evidence" value="ECO:0007669"/>
    <property type="project" value="TreeGrafter"/>
</dbReference>
<dbReference type="PANTHER" id="PTHR13691:SF5">
    <property type="entry name" value="LARGE RIBOSOMAL SUBUNIT PROTEIN UL2M"/>
    <property type="match status" value="1"/>
</dbReference>
<feature type="domain" description="Large ribosomal subunit protein uL2 RNA-binding" evidence="8">
    <location>
        <begin position="40"/>
        <end position="116"/>
    </location>
</feature>
<evidence type="ECO:0000256" key="1">
    <source>
        <dbReference type="ARBA" id="ARBA00005636"/>
    </source>
</evidence>
<dbReference type="PATRIC" id="fig|1618617.3.peg.552"/>
<feature type="region of interest" description="Disordered" evidence="6">
    <location>
        <begin position="232"/>
        <end position="260"/>
    </location>
</feature>
<dbReference type="SMART" id="SM01383">
    <property type="entry name" value="Ribosomal_L2"/>
    <property type="match status" value="1"/>
</dbReference>
<dbReference type="PIRSF" id="PIRSF002158">
    <property type="entry name" value="Ribosomal_L2"/>
    <property type="match status" value="1"/>
</dbReference>
<dbReference type="Proteomes" id="UP000034067">
    <property type="component" value="Unassembled WGS sequence"/>
</dbReference>
<dbReference type="Gene3D" id="4.10.950.10">
    <property type="entry name" value="Ribosomal protein L2, domain 3"/>
    <property type="match status" value="1"/>
</dbReference>
<proteinExistence type="inferred from homology"/>
<comment type="similarity">
    <text evidence="1 5">Belongs to the universal ribosomal protein uL2 family.</text>
</comment>
<evidence type="ECO:0000313" key="10">
    <source>
        <dbReference type="Proteomes" id="UP000034067"/>
    </source>
</evidence>
<keyword evidence="2 5" id="KW-0689">Ribosomal protein</keyword>
<dbReference type="InterPro" id="IPR022666">
    <property type="entry name" value="Ribosomal_uL2_RNA-bd_dom"/>
</dbReference>
<comment type="subunit">
    <text evidence="5">Part of the 50S ribosomal subunit. Forms a bridge to the 30S subunit in the 70S ribosome.</text>
</comment>
<dbReference type="InterPro" id="IPR014726">
    <property type="entry name" value="Ribosomal_uL2_dom3"/>
</dbReference>
<dbReference type="AlphaFoldDB" id="A0A0G1PMQ5"/>
<dbReference type="GO" id="GO:0003735">
    <property type="term" value="F:structural constituent of ribosome"/>
    <property type="evidence" value="ECO:0007669"/>
    <property type="project" value="InterPro"/>
</dbReference>
<dbReference type="GO" id="GO:0016740">
    <property type="term" value="F:transferase activity"/>
    <property type="evidence" value="ECO:0007669"/>
    <property type="project" value="InterPro"/>
</dbReference>
<reference evidence="9 10" key="1">
    <citation type="journal article" date="2015" name="Nature">
        <title>rRNA introns, odd ribosomes, and small enigmatic genomes across a large radiation of phyla.</title>
        <authorList>
            <person name="Brown C.T."/>
            <person name="Hug L.A."/>
            <person name="Thomas B.C."/>
            <person name="Sharon I."/>
            <person name="Castelle C.J."/>
            <person name="Singh A."/>
            <person name="Wilkins M.J."/>
            <person name="Williams K.H."/>
            <person name="Banfield J.F."/>
        </authorList>
    </citation>
    <scope>NUCLEOTIDE SEQUENCE [LARGE SCALE GENOMIC DNA]</scope>
</reference>